<comment type="caution">
    <text evidence="1">The sequence shown here is derived from an EMBL/GenBank/DDBJ whole genome shotgun (WGS) entry which is preliminary data.</text>
</comment>
<organism evidence="1 2">
    <name type="scientific">Protopolystoma xenopodis</name>
    <dbReference type="NCBI Taxonomy" id="117903"/>
    <lineage>
        <taxon>Eukaryota</taxon>
        <taxon>Metazoa</taxon>
        <taxon>Spiralia</taxon>
        <taxon>Lophotrochozoa</taxon>
        <taxon>Platyhelminthes</taxon>
        <taxon>Monogenea</taxon>
        <taxon>Polyopisthocotylea</taxon>
        <taxon>Polystomatidea</taxon>
        <taxon>Polystomatidae</taxon>
        <taxon>Protopolystoma</taxon>
    </lineage>
</organism>
<evidence type="ECO:0000313" key="2">
    <source>
        <dbReference type="Proteomes" id="UP000784294"/>
    </source>
</evidence>
<dbReference type="Proteomes" id="UP000784294">
    <property type="component" value="Unassembled WGS sequence"/>
</dbReference>
<keyword evidence="2" id="KW-1185">Reference proteome</keyword>
<dbReference type="EMBL" id="CAAALY010026206">
    <property type="protein sequence ID" value="VEL15861.1"/>
    <property type="molecule type" value="Genomic_DNA"/>
</dbReference>
<gene>
    <name evidence="1" type="ORF">PXEA_LOCUS9301</name>
</gene>
<sequence>MRLPDSLPTCTDFTISSGLAILCRCPRLLIRLGISSPQASALTTLVVEHLNAKLGTISNMLLANRAITTLAVLDSVLRMMCD</sequence>
<evidence type="ECO:0000313" key="1">
    <source>
        <dbReference type="EMBL" id="VEL15861.1"/>
    </source>
</evidence>
<name>A0A3S5BS66_9PLAT</name>
<reference evidence="1" key="1">
    <citation type="submission" date="2018-11" db="EMBL/GenBank/DDBJ databases">
        <authorList>
            <consortium name="Pathogen Informatics"/>
        </authorList>
    </citation>
    <scope>NUCLEOTIDE SEQUENCE</scope>
</reference>
<proteinExistence type="predicted"/>
<accession>A0A3S5BS66</accession>
<protein>
    <submittedName>
        <fullName evidence="1">Uncharacterized protein</fullName>
    </submittedName>
</protein>
<dbReference type="AlphaFoldDB" id="A0A3S5BS66"/>